<dbReference type="InterPro" id="IPR027477">
    <property type="entry name" value="Succ_DH/fumarate_Rdtase_cat_sf"/>
</dbReference>
<evidence type="ECO:0000313" key="8">
    <source>
        <dbReference type="Proteomes" id="UP001330812"/>
    </source>
</evidence>
<organism evidence="7 8">
    <name type="scientific">Amycolatopsis rhabdoformis</name>
    <dbReference type="NCBI Taxonomy" id="1448059"/>
    <lineage>
        <taxon>Bacteria</taxon>
        <taxon>Bacillati</taxon>
        <taxon>Actinomycetota</taxon>
        <taxon>Actinomycetes</taxon>
        <taxon>Pseudonocardiales</taxon>
        <taxon>Pseudonocardiaceae</taxon>
        <taxon>Amycolatopsis</taxon>
    </lineage>
</organism>
<comment type="cofactor">
    <cofactor evidence="1">
        <name>FAD</name>
        <dbReference type="ChEBI" id="CHEBI:57692"/>
    </cofactor>
</comment>
<dbReference type="PRINTS" id="PR00411">
    <property type="entry name" value="PNDRDTASEI"/>
</dbReference>
<dbReference type="RefSeq" id="WP_326569085.1">
    <property type="nucleotide sequence ID" value="NZ_CP142149.1"/>
</dbReference>
<dbReference type="Proteomes" id="UP001330812">
    <property type="component" value="Chromosome"/>
</dbReference>
<sequence length="533" mass="56322">MTDTTDVVVIGSGAAGLAAALAAAARGESVVVLEASPRWGGSTAVSGGQVWAPNNHLQDEAGFADSEGEALAYCRAAAPGRDPELVETFVRSVPAAVRFVEENSPIRFTVVRGYPDTFAELPGGKPARHLEAQPLTTDGLGSPDELLWPPPYGAPVLTNDEFFEHRMFAGSAPPFDLTRRRLDAGEVALGAGLVVGLLRGCRDAGVELVRGCRVRRLIRADGRITGVEADRDGNPWRLTARRVVLATGGFEHDPDLRSQLLAGPLSHPVTPPVQHGDGLRLAADAGAQLSRTGEYWSWPAFRAPGRRWPDDAGTPQAQLVMAERYLPHVIWVNAAGRRFVNEASHNCAVAFAELDANTHRPRNLPAWAIGDAQFRARYPVGGVPPNEPLPDWLPSADSLDKLAALVGIDATALQHTVDRFNATADAGRDDDFRRGNTAYERAFGDATAAHPNLGTISEPPFFALPVHASAVGTKGGARTDHRARVLDWAGQPIPGLYAAGNAAAAVFGPGTIAGGITIASALTWGWLAGSDAP</sequence>
<evidence type="ECO:0000259" key="6">
    <source>
        <dbReference type="Pfam" id="PF00890"/>
    </source>
</evidence>
<dbReference type="Gene3D" id="3.90.700.10">
    <property type="entry name" value="Succinate dehydrogenase/fumarate reductase flavoprotein, catalytic domain"/>
    <property type="match status" value="1"/>
</dbReference>
<feature type="region of interest" description="Disordered" evidence="5">
    <location>
        <begin position="122"/>
        <end position="144"/>
    </location>
</feature>
<dbReference type="SUPFAM" id="SSF56425">
    <property type="entry name" value="Succinate dehydrogenase/fumarate reductase flavoprotein, catalytic domain"/>
    <property type="match status" value="1"/>
</dbReference>
<evidence type="ECO:0000256" key="4">
    <source>
        <dbReference type="ARBA" id="ARBA00023002"/>
    </source>
</evidence>
<keyword evidence="3" id="KW-0274">FAD</keyword>
<dbReference type="InterPro" id="IPR003953">
    <property type="entry name" value="FAD-dep_OxRdtase_2_FAD-bd"/>
</dbReference>
<evidence type="ECO:0000313" key="7">
    <source>
        <dbReference type="EMBL" id="WSE30129.1"/>
    </source>
</evidence>
<dbReference type="PANTHER" id="PTHR43400:SF10">
    <property type="entry name" value="3-OXOSTEROID 1-DEHYDROGENASE"/>
    <property type="match status" value="1"/>
</dbReference>
<keyword evidence="4" id="KW-0560">Oxidoreductase</keyword>
<keyword evidence="2" id="KW-0285">Flavoprotein</keyword>
<dbReference type="Gene3D" id="3.50.50.60">
    <property type="entry name" value="FAD/NAD(P)-binding domain"/>
    <property type="match status" value="2"/>
</dbReference>
<evidence type="ECO:0000256" key="1">
    <source>
        <dbReference type="ARBA" id="ARBA00001974"/>
    </source>
</evidence>
<evidence type="ECO:0000256" key="3">
    <source>
        <dbReference type="ARBA" id="ARBA00022827"/>
    </source>
</evidence>
<protein>
    <submittedName>
        <fullName evidence="7">FAD-dependent oxidoreductase</fullName>
    </submittedName>
</protein>
<evidence type="ECO:0000256" key="5">
    <source>
        <dbReference type="SAM" id="MobiDB-lite"/>
    </source>
</evidence>
<dbReference type="Pfam" id="PF00890">
    <property type="entry name" value="FAD_binding_2"/>
    <property type="match status" value="1"/>
</dbReference>
<name>A0ABZ1I7G7_9PSEU</name>
<evidence type="ECO:0000256" key="2">
    <source>
        <dbReference type="ARBA" id="ARBA00022630"/>
    </source>
</evidence>
<keyword evidence="8" id="KW-1185">Reference proteome</keyword>
<proteinExistence type="predicted"/>
<dbReference type="SUPFAM" id="SSF51905">
    <property type="entry name" value="FAD/NAD(P)-binding domain"/>
    <property type="match status" value="1"/>
</dbReference>
<dbReference type="InterPro" id="IPR036188">
    <property type="entry name" value="FAD/NAD-bd_sf"/>
</dbReference>
<feature type="domain" description="FAD-dependent oxidoreductase 2 FAD-binding" evidence="6">
    <location>
        <begin position="6"/>
        <end position="517"/>
    </location>
</feature>
<dbReference type="EMBL" id="CP142149">
    <property type="protein sequence ID" value="WSE30129.1"/>
    <property type="molecule type" value="Genomic_DNA"/>
</dbReference>
<accession>A0ABZ1I7G7</accession>
<dbReference type="PANTHER" id="PTHR43400">
    <property type="entry name" value="FUMARATE REDUCTASE"/>
    <property type="match status" value="1"/>
</dbReference>
<dbReference type="InterPro" id="IPR050315">
    <property type="entry name" value="FAD-oxidoreductase_2"/>
</dbReference>
<gene>
    <name evidence="7" type="ORF">VSH64_46310</name>
</gene>
<reference evidence="7 8" key="1">
    <citation type="journal article" date="2015" name="Int. J. Syst. Evol. Microbiol.">
        <title>Amycolatopsis rhabdoformis sp. nov., an actinomycete isolated from a tropical forest soil.</title>
        <authorList>
            <person name="Souza W.R."/>
            <person name="Silva R.E."/>
            <person name="Goodfellow M."/>
            <person name="Busarakam K."/>
            <person name="Figueiro F.S."/>
            <person name="Ferreira D."/>
            <person name="Rodrigues-Filho E."/>
            <person name="Moraes L.A.B."/>
            <person name="Zucchi T.D."/>
        </authorList>
    </citation>
    <scope>NUCLEOTIDE SEQUENCE [LARGE SCALE GENOMIC DNA]</scope>
    <source>
        <strain evidence="7 8">NCIMB 14900</strain>
    </source>
</reference>